<evidence type="ECO:0000256" key="9">
    <source>
        <dbReference type="ARBA" id="ARBA00023065"/>
    </source>
</evidence>
<dbReference type="InterPro" id="IPR005821">
    <property type="entry name" value="Ion_trans_dom"/>
</dbReference>
<evidence type="ECO:0000256" key="13">
    <source>
        <dbReference type="SAM" id="Phobius"/>
    </source>
</evidence>
<keyword evidence="11" id="KW-0407">Ion channel</keyword>
<evidence type="ECO:0000256" key="12">
    <source>
        <dbReference type="SAM" id="MobiDB-lite"/>
    </source>
</evidence>
<evidence type="ECO:0000256" key="2">
    <source>
        <dbReference type="ARBA" id="ARBA00022448"/>
    </source>
</evidence>
<keyword evidence="5" id="KW-0631">Potassium channel</keyword>
<evidence type="ECO:0000256" key="4">
    <source>
        <dbReference type="ARBA" id="ARBA00022692"/>
    </source>
</evidence>
<evidence type="ECO:0000256" key="7">
    <source>
        <dbReference type="ARBA" id="ARBA00022958"/>
    </source>
</evidence>
<organism evidence="15 16">
    <name type="scientific">Limulus polyphemus</name>
    <name type="common">Atlantic horseshoe crab</name>
    <dbReference type="NCBI Taxonomy" id="6850"/>
    <lineage>
        <taxon>Eukaryota</taxon>
        <taxon>Metazoa</taxon>
        <taxon>Ecdysozoa</taxon>
        <taxon>Arthropoda</taxon>
        <taxon>Chelicerata</taxon>
        <taxon>Merostomata</taxon>
        <taxon>Xiphosura</taxon>
        <taxon>Limulidae</taxon>
        <taxon>Limulus</taxon>
    </lineage>
</organism>
<dbReference type="Proteomes" id="UP000694941">
    <property type="component" value="Unplaced"/>
</dbReference>
<dbReference type="InterPro" id="IPR003131">
    <property type="entry name" value="T1-type_BTB"/>
</dbReference>
<feature type="transmembrane region" description="Helical" evidence="13">
    <location>
        <begin position="243"/>
        <end position="265"/>
    </location>
</feature>
<evidence type="ECO:0000256" key="8">
    <source>
        <dbReference type="ARBA" id="ARBA00022989"/>
    </source>
</evidence>
<dbReference type="SUPFAM" id="SSF54695">
    <property type="entry name" value="POZ domain"/>
    <property type="match status" value="1"/>
</dbReference>
<keyword evidence="8 13" id="KW-1133">Transmembrane helix</keyword>
<dbReference type="Gene3D" id="1.10.287.70">
    <property type="match status" value="1"/>
</dbReference>
<dbReference type="Pfam" id="PF00520">
    <property type="entry name" value="Ion_trans"/>
    <property type="match status" value="1"/>
</dbReference>
<dbReference type="InterPro" id="IPR000210">
    <property type="entry name" value="BTB/POZ_dom"/>
</dbReference>
<dbReference type="PRINTS" id="PR01494">
    <property type="entry name" value="KV9CHANNEL"/>
</dbReference>
<dbReference type="Gene3D" id="3.30.710.10">
    <property type="entry name" value="Potassium Channel Kv1.1, Chain A"/>
    <property type="match status" value="1"/>
</dbReference>
<keyword evidence="6" id="KW-0851">Voltage-gated channel</keyword>
<evidence type="ECO:0000256" key="1">
    <source>
        <dbReference type="ARBA" id="ARBA00004141"/>
    </source>
</evidence>
<keyword evidence="3" id="KW-0633">Potassium transport</keyword>
<keyword evidence="7" id="KW-0630">Potassium</keyword>
<dbReference type="PRINTS" id="PR00169">
    <property type="entry name" value="KCHANNEL"/>
</dbReference>
<accession>A0ABM1B7C3</accession>
<dbReference type="GeneID" id="106461042"/>
<keyword evidence="9" id="KW-0406">Ion transport</keyword>
<dbReference type="RefSeq" id="XP_013776281.1">
    <property type="nucleotide sequence ID" value="XM_013920827.1"/>
</dbReference>
<dbReference type="InterPro" id="IPR003968">
    <property type="entry name" value="K_chnl_volt-dep_Kv"/>
</dbReference>
<feature type="transmembrane region" description="Helical" evidence="13">
    <location>
        <begin position="292"/>
        <end position="312"/>
    </location>
</feature>
<dbReference type="Gene3D" id="1.20.120.350">
    <property type="entry name" value="Voltage-gated potassium channels. Chain C"/>
    <property type="match status" value="1"/>
</dbReference>
<evidence type="ECO:0000256" key="10">
    <source>
        <dbReference type="ARBA" id="ARBA00023136"/>
    </source>
</evidence>
<dbReference type="InterPro" id="IPR003971">
    <property type="entry name" value="K_chnl_volt-dep_Kv5/Kv9"/>
</dbReference>
<dbReference type="PANTHER" id="PTHR11537:SF254">
    <property type="entry name" value="POTASSIUM VOLTAGE-GATED CHANNEL PROTEIN SHAB"/>
    <property type="match status" value="1"/>
</dbReference>
<dbReference type="InterPro" id="IPR011333">
    <property type="entry name" value="SKP1/BTB/POZ_sf"/>
</dbReference>
<dbReference type="InterPro" id="IPR027359">
    <property type="entry name" value="Volt_channel_dom_sf"/>
</dbReference>
<comment type="subcellular location">
    <subcellularLocation>
        <location evidence="1">Membrane</location>
        <topology evidence="1">Multi-pass membrane protein</topology>
    </subcellularLocation>
</comment>
<evidence type="ECO:0000313" key="16">
    <source>
        <dbReference type="RefSeq" id="XP_013776281.1"/>
    </source>
</evidence>
<dbReference type="Pfam" id="PF02214">
    <property type="entry name" value="BTB_2"/>
    <property type="match status" value="1"/>
</dbReference>
<keyword evidence="15" id="KW-1185">Reference proteome</keyword>
<dbReference type="SUPFAM" id="SSF81324">
    <property type="entry name" value="Voltage-gated potassium channels"/>
    <property type="match status" value="1"/>
</dbReference>
<name>A0ABM1B7C3_LIMPO</name>
<keyword evidence="4 13" id="KW-0812">Transmembrane</keyword>
<gene>
    <name evidence="16" type="primary">LOC106461042</name>
</gene>
<evidence type="ECO:0000256" key="6">
    <source>
        <dbReference type="ARBA" id="ARBA00022882"/>
    </source>
</evidence>
<protein>
    <submittedName>
        <fullName evidence="16">Potassium voltage-gated channel protein Shab-like</fullName>
    </submittedName>
</protein>
<feature type="domain" description="BTB" evidence="14">
    <location>
        <begin position="89"/>
        <end position="197"/>
    </location>
</feature>
<dbReference type="PRINTS" id="PR01491">
    <property type="entry name" value="KVCHANNEL"/>
</dbReference>
<dbReference type="InterPro" id="IPR028325">
    <property type="entry name" value="VG_K_chnl"/>
</dbReference>
<dbReference type="PANTHER" id="PTHR11537">
    <property type="entry name" value="VOLTAGE-GATED POTASSIUM CHANNEL"/>
    <property type="match status" value="1"/>
</dbReference>
<reference evidence="16" key="1">
    <citation type="submission" date="2025-08" db="UniProtKB">
        <authorList>
            <consortium name="RefSeq"/>
        </authorList>
    </citation>
    <scope>IDENTIFICATION</scope>
    <source>
        <tissue evidence="16">Muscle</tissue>
    </source>
</reference>
<feature type="region of interest" description="Disordered" evidence="12">
    <location>
        <begin position="1"/>
        <end position="34"/>
    </location>
</feature>
<evidence type="ECO:0000259" key="14">
    <source>
        <dbReference type="SMART" id="SM00225"/>
    </source>
</evidence>
<keyword evidence="10 13" id="KW-0472">Membrane</keyword>
<keyword evidence="2" id="KW-0813">Transport</keyword>
<dbReference type="SMART" id="SM00225">
    <property type="entry name" value="BTB"/>
    <property type="match status" value="1"/>
</dbReference>
<proteinExistence type="predicted"/>
<feature type="transmembrane region" description="Helical" evidence="13">
    <location>
        <begin position="324"/>
        <end position="343"/>
    </location>
</feature>
<sequence length="542" mass="62346">MSKLESSESLKQIDCTPYAEKHQTNNSSHPDFSDWHRVETTHSVQPLGELQDSCSLPISVIDSNDAQTQPVPLLSQNNSVADLTETGNHRVTLNVGGIKHQVMWSTLKRFPQTRLGRLRQCQDPKEFEEYCDEYNPDENEFFFDHNPASFTSILNFYRTGKFHFADGLCVRALIDDFDYWKLKETWMEPCCMSKYYEKNESILTDLDIQQFTFKTEIYAFGEGKCARYKEFIWNLMERPSTSIAAKFITSFSMLFILLSSITQIVGTIPSLREEHDEHDEKDIQLHVDNEKLGTIEVICVIWFNIEYTLRFFSAPNKWKFFKSILNLVDFLVIVPYFVSSILVATNTVPENFESVHEMILLFRLGRVLRILKLARHSSGLQSFAYTMKKSLREFGLLILFFAIAIMFFSSLAYFAEKDEPETLYTSIPSTFWWACVTMTTVGFGDMVPVTLPGKLIGSICCISGVLVVGMPVPIIVNNFAEFYKKQKMLHKALLRQKIIEETKNTDTLQIPSSRSSLWSSSPGTIFCKIKSRFTSKVSSQFF</sequence>
<evidence type="ECO:0000256" key="5">
    <source>
        <dbReference type="ARBA" id="ARBA00022826"/>
    </source>
</evidence>
<feature type="transmembrane region" description="Helical" evidence="13">
    <location>
        <begin position="455"/>
        <end position="480"/>
    </location>
</feature>
<evidence type="ECO:0000313" key="15">
    <source>
        <dbReference type="Proteomes" id="UP000694941"/>
    </source>
</evidence>
<feature type="transmembrane region" description="Helical" evidence="13">
    <location>
        <begin position="394"/>
        <end position="415"/>
    </location>
</feature>
<evidence type="ECO:0000256" key="11">
    <source>
        <dbReference type="ARBA" id="ARBA00023303"/>
    </source>
</evidence>
<evidence type="ECO:0000256" key="3">
    <source>
        <dbReference type="ARBA" id="ARBA00022538"/>
    </source>
</evidence>